<evidence type="ECO:0000313" key="3">
    <source>
        <dbReference type="Proteomes" id="UP001241988"/>
    </source>
</evidence>
<organism evidence="2 3">
    <name type="scientific">Planomicrobium stackebrandtii</name>
    <dbReference type="NCBI Taxonomy" id="253160"/>
    <lineage>
        <taxon>Bacteria</taxon>
        <taxon>Bacillati</taxon>
        <taxon>Bacillota</taxon>
        <taxon>Bacilli</taxon>
        <taxon>Bacillales</taxon>
        <taxon>Caryophanaceae</taxon>
        <taxon>Planomicrobium</taxon>
    </lineage>
</organism>
<proteinExistence type="predicted"/>
<reference evidence="2 3" key="1">
    <citation type="submission" date="2023-07" db="EMBL/GenBank/DDBJ databases">
        <title>Genomic Encyclopedia of Type Strains, Phase IV (KMG-IV): sequencing the most valuable type-strain genomes for metagenomic binning, comparative biology and taxonomic classification.</title>
        <authorList>
            <person name="Goeker M."/>
        </authorList>
    </citation>
    <scope>NUCLEOTIDE SEQUENCE [LARGE SCALE GENOMIC DNA]</scope>
    <source>
        <strain evidence="2 3">DSM 16419</strain>
    </source>
</reference>
<feature type="region of interest" description="Disordered" evidence="1">
    <location>
        <begin position="1"/>
        <end position="20"/>
    </location>
</feature>
<dbReference type="EMBL" id="JAUSWB010000002">
    <property type="protein sequence ID" value="MDQ0428144.1"/>
    <property type="molecule type" value="Genomic_DNA"/>
</dbReference>
<keyword evidence="3" id="KW-1185">Reference proteome</keyword>
<sequence>MGQSKDKHSGTSAGPSSLNVMTALKNPHAHRQREELIFS</sequence>
<accession>A0ABU0GS09</accession>
<feature type="compositionally biased region" description="Polar residues" evidence="1">
    <location>
        <begin position="10"/>
        <end position="20"/>
    </location>
</feature>
<protein>
    <submittedName>
        <fullName evidence="2">Uncharacterized protein</fullName>
    </submittedName>
</protein>
<dbReference type="Proteomes" id="UP001241988">
    <property type="component" value="Unassembled WGS sequence"/>
</dbReference>
<name>A0ABU0GS09_9BACL</name>
<gene>
    <name evidence="2" type="ORF">QOZ98_000970</name>
</gene>
<comment type="caution">
    <text evidence="2">The sequence shown here is derived from an EMBL/GenBank/DDBJ whole genome shotgun (WGS) entry which is preliminary data.</text>
</comment>
<evidence type="ECO:0000256" key="1">
    <source>
        <dbReference type="SAM" id="MobiDB-lite"/>
    </source>
</evidence>
<evidence type="ECO:0000313" key="2">
    <source>
        <dbReference type="EMBL" id="MDQ0428144.1"/>
    </source>
</evidence>